<dbReference type="Pfam" id="PF00620">
    <property type="entry name" value="RhoGAP"/>
    <property type="match status" value="1"/>
</dbReference>
<feature type="compositionally biased region" description="Low complexity" evidence="2">
    <location>
        <begin position="381"/>
        <end position="392"/>
    </location>
</feature>
<gene>
    <name evidence="4" type="ORF">CPB84DRAFT_1744675</name>
</gene>
<evidence type="ECO:0000256" key="1">
    <source>
        <dbReference type="ARBA" id="ARBA00022468"/>
    </source>
</evidence>
<name>A0A9P5NUN7_GYMJU</name>
<feature type="region of interest" description="Disordered" evidence="2">
    <location>
        <begin position="605"/>
        <end position="704"/>
    </location>
</feature>
<dbReference type="GO" id="GO:0005938">
    <property type="term" value="C:cell cortex"/>
    <property type="evidence" value="ECO:0007669"/>
    <property type="project" value="TreeGrafter"/>
</dbReference>
<feature type="compositionally biased region" description="Acidic residues" evidence="2">
    <location>
        <begin position="692"/>
        <end position="703"/>
    </location>
</feature>
<protein>
    <recommendedName>
        <fullName evidence="3">Rho-GAP domain-containing protein</fullName>
    </recommendedName>
</protein>
<sequence>MHQYQPPPPPTKQNLKAWWSHFSLNPKPKGHSEPYKGPPLSTPPCPSSSPTAEDNADHPVFGRPLRDSLKYASVQISTANANGELYVWGYIPVVVAKCGLYLKENATEVPGTFRVSGSNKRMRELQAVFETPPRYGKSLDWKKESYTTHDVASVFRRYLTQMPEPVIPYDMYHLFRDAMAKEPFNQEEVIANYKSLIRRMPRPNQYLLLYVLDLLSVFARKSDKNLMTATNLAVIFRPGLISHPSHEMSPQEHALSQRVLEFLIAQQDWFMLDISPPTPPTQSVVYEGPSGRGGGSGGNGNNNGGGGNWREGQTPNRQGTADNANGSGGGGSSSGTQTAAWHANMNAEAGPSRQRMLSRPDRSGTLPSPSHSPWTGGVIYSPLQQQQYPPQRQHQRQRSMSHSPSRSPEKQAIKDFGQGQFAEHVWSNSSSLPPSPLSATFPPNSDSSPKPERGQAHGQHVKSASASPIPTPIYSRFSHPPQTPTPTQAYIDPSQQRPQTHPPSTASSQHHNPAPNALPLSHRHVQYQHQQQHHSPLSSGSSDVDEHMIIPSGRPSSLQSEDEVSIAPFGSEGGLGGGWRLVQNPNPSLGLNGKAVQRHGGSGGFLALGKNGRGGKDMEKDKDNNPRMKMMRRRTAVDPSELAKRAMGASQTMRDTGISGSPLGGNGGGASVVRSKTLPSSSRRKGRSAPVETEDEEEYEEVENLPSLAIEIGKENVHVHEYSSSKEGVGMNVKSAKSKERRVLKKHRRVSAQTPEVDANSKMGTGTTTSPLALRS</sequence>
<accession>A0A9P5NUN7</accession>
<evidence type="ECO:0000259" key="3">
    <source>
        <dbReference type="PROSITE" id="PS50238"/>
    </source>
</evidence>
<dbReference type="PANTHER" id="PTHR15228:SF25">
    <property type="entry name" value="F-BAR DOMAIN-CONTAINING PROTEIN"/>
    <property type="match status" value="1"/>
</dbReference>
<reference evidence="4" key="1">
    <citation type="submission" date="2020-11" db="EMBL/GenBank/DDBJ databases">
        <authorList>
            <consortium name="DOE Joint Genome Institute"/>
            <person name="Ahrendt S."/>
            <person name="Riley R."/>
            <person name="Andreopoulos W."/>
            <person name="LaButti K."/>
            <person name="Pangilinan J."/>
            <person name="Ruiz-duenas F.J."/>
            <person name="Barrasa J.M."/>
            <person name="Sanchez-Garcia M."/>
            <person name="Camarero S."/>
            <person name="Miyauchi S."/>
            <person name="Serrano A."/>
            <person name="Linde D."/>
            <person name="Babiker R."/>
            <person name="Drula E."/>
            <person name="Ayuso-Fernandez I."/>
            <person name="Pacheco R."/>
            <person name="Padilla G."/>
            <person name="Ferreira P."/>
            <person name="Barriuso J."/>
            <person name="Kellner H."/>
            <person name="Castanera R."/>
            <person name="Alfaro M."/>
            <person name="Ramirez L."/>
            <person name="Pisabarro A.G."/>
            <person name="Kuo A."/>
            <person name="Tritt A."/>
            <person name="Lipzen A."/>
            <person name="He G."/>
            <person name="Yan M."/>
            <person name="Ng V."/>
            <person name="Cullen D."/>
            <person name="Martin F."/>
            <person name="Rosso M.-N."/>
            <person name="Henrissat B."/>
            <person name="Hibbett D."/>
            <person name="Martinez A.T."/>
            <person name="Grigoriev I.V."/>
        </authorList>
    </citation>
    <scope>NUCLEOTIDE SEQUENCE</scope>
    <source>
        <strain evidence="4">AH 44721</strain>
    </source>
</reference>
<feature type="region of interest" description="Disordered" evidence="2">
    <location>
        <begin position="279"/>
        <end position="412"/>
    </location>
</feature>
<evidence type="ECO:0000313" key="4">
    <source>
        <dbReference type="EMBL" id="KAF8907295.1"/>
    </source>
</evidence>
<keyword evidence="5" id="KW-1185">Reference proteome</keyword>
<dbReference type="GO" id="GO:0007165">
    <property type="term" value="P:signal transduction"/>
    <property type="evidence" value="ECO:0007669"/>
    <property type="project" value="InterPro"/>
</dbReference>
<feature type="compositionally biased region" description="Polar residues" evidence="2">
    <location>
        <begin position="311"/>
        <end position="325"/>
    </location>
</feature>
<feature type="compositionally biased region" description="Pro residues" evidence="2">
    <location>
        <begin position="36"/>
        <end position="47"/>
    </location>
</feature>
<comment type="caution">
    <text evidence="4">The sequence shown here is derived from an EMBL/GenBank/DDBJ whole genome shotgun (WGS) entry which is preliminary data.</text>
</comment>
<dbReference type="SMART" id="SM00324">
    <property type="entry name" value="RhoGAP"/>
    <property type="match status" value="1"/>
</dbReference>
<dbReference type="InterPro" id="IPR000198">
    <property type="entry name" value="RhoGAP_dom"/>
</dbReference>
<dbReference type="PROSITE" id="PS50238">
    <property type="entry name" value="RHOGAP"/>
    <property type="match status" value="1"/>
</dbReference>
<evidence type="ECO:0000313" key="5">
    <source>
        <dbReference type="Proteomes" id="UP000724874"/>
    </source>
</evidence>
<feature type="compositionally biased region" description="Gly residues" evidence="2">
    <location>
        <begin position="290"/>
        <end position="309"/>
    </location>
</feature>
<proteinExistence type="predicted"/>
<dbReference type="InterPro" id="IPR008936">
    <property type="entry name" value="Rho_GTPase_activation_prot"/>
</dbReference>
<dbReference type="SUPFAM" id="SSF48350">
    <property type="entry name" value="GTPase activation domain, GAP"/>
    <property type="match status" value="1"/>
</dbReference>
<feature type="compositionally biased region" description="Basic and acidic residues" evidence="2">
    <location>
        <begin position="614"/>
        <end position="626"/>
    </location>
</feature>
<feature type="region of interest" description="Disordered" evidence="2">
    <location>
        <begin position="28"/>
        <end position="61"/>
    </location>
</feature>
<feature type="compositionally biased region" description="Basic residues" evidence="2">
    <location>
        <begin position="739"/>
        <end position="750"/>
    </location>
</feature>
<organism evidence="4 5">
    <name type="scientific">Gymnopilus junonius</name>
    <name type="common">Spectacular rustgill mushroom</name>
    <name type="synonym">Gymnopilus spectabilis subsp. junonius</name>
    <dbReference type="NCBI Taxonomy" id="109634"/>
    <lineage>
        <taxon>Eukaryota</taxon>
        <taxon>Fungi</taxon>
        <taxon>Dikarya</taxon>
        <taxon>Basidiomycota</taxon>
        <taxon>Agaricomycotina</taxon>
        <taxon>Agaricomycetes</taxon>
        <taxon>Agaricomycetidae</taxon>
        <taxon>Agaricales</taxon>
        <taxon>Agaricineae</taxon>
        <taxon>Hymenogastraceae</taxon>
        <taxon>Gymnopilus</taxon>
    </lineage>
</organism>
<dbReference type="AlphaFoldDB" id="A0A9P5NUN7"/>
<dbReference type="Gene3D" id="1.10.555.10">
    <property type="entry name" value="Rho GTPase activation protein"/>
    <property type="match status" value="1"/>
</dbReference>
<feature type="compositionally biased region" description="Low complexity" evidence="2">
    <location>
        <begin position="527"/>
        <end position="542"/>
    </location>
</feature>
<feature type="region of interest" description="Disordered" evidence="2">
    <location>
        <begin position="426"/>
        <end position="561"/>
    </location>
</feature>
<feature type="region of interest" description="Disordered" evidence="2">
    <location>
        <begin position="721"/>
        <end position="776"/>
    </location>
</feature>
<feature type="compositionally biased region" description="Polar residues" evidence="2">
    <location>
        <begin position="485"/>
        <end position="511"/>
    </location>
</feature>
<dbReference type="InterPro" id="IPR051025">
    <property type="entry name" value="RhoGAP"/>
</dbReference>
<keyword evidence="1" id="KW-0343">GTPase activation</keyword>
<feature type="domain" description="Rho-GAP" evidence="3">
    <location>
        <begin position="74"/>
        <end position="271"/>
    </location>
</feature>
<dbReference type="EMBL" id="JADNYJ010000015">
    <property type="protein sequence ID" value="KAF8907295.1"/>
    <property type="molecule type" value="Genomic_DNA"/>
</dbReference>
<feature type="compositionally biased region" description="Polar residues" evidence="2">
    <location>
        <begin position="762"/>
        <end position="776"/>
    </location>
</feature>
<dbReference type="Proteomes" id="UP000724874">
    <property type="component" value="Unassembled WGS sequence"/>
</dbReference>
<dbReference type="PANTHER" id="PTHR15228">
    <property type="entry name" value="SPERMATHECAL PHYSIOLOGY VARIANT"/>
    <property type="match status" value="1"/>
</dbReference>
<evidence type="ECO:0000256" key="2">
    <source>
        <dbReference type="SAM" id="MobiDB-lite"/>
    </source>
</evidence>
<dbReference type="GO" id="GO:0005096">
    <property type="term" value="F:GTPase activator activity"/>
    <property type="evidence" value="ECO:0007669"/>
    <property type="project" value="UniProtKB-KW"/>
</dbReference>
<dbReference type="GO" id="GO:0060237">
    <property type="term" value="P:regulation of fungal-type cell wall organization"/>
    <property type="evidence" value="ECO:0007669"/>
    <property type="project" value="TreeGrafter"/>
</dbReference>
<dbReference type="OrthoDB" id="3196451at2759"/>